<dbReference type="InterPro" id="IPR003764">
    <property type="entry name" value="GlcNAc_6-P_deAcase"/>
</dbReference>
<protein>
    <submittedName>
        <fullName evidence="10">N-acetylglucosamine-6-phosphate deacetylase</fullName>
        <ecNumber evidence="10">3.5.1.25</ecNumber>
    </submittedName>
</protein>
<dbReference type="Proteomes" id="UP000037179">
    <property type="component" value="Unassembled WGS sequence"/>
</dbReference>
<feature type="binding site" evidence="8">
    <location>
        <position position="127"/>
    </location>
    <ligand>
        <name>Zn(2+)</name>
        <dbReference type="ChEBI" id="CHEBI:29105"/>
    </ligand>
</feature>
<dbReference type="KEGG" id="nsr:NS506_04222"/>
<dbReference type="Pfam" id="PF01979">
    <property type="entry name" value="Amidohydro_1"/>
    <property type="match status" value="1"/>
</dbReference>
<feature type="binding site" evidence="8">
    <location>
        <position position="215"/>
    </location>
    <ligand>
        <name>Zn(2+)</name>
        <dbReference type="ChEBI" id="CHEBI:29105"/>
    </ligand>
</feature>
<evidence type="ECO:0000313" key="12">
    <source>
        <dbReference type="Proteomes" id="UP000037179"/>
    </source>
</evidence>
<evidence type="ECO:0000256" key="1">
    <source>
        <dbReference type="ARBA" id="ARBA00010716"/>
    </source>
</evidence>
<evidence type="ECO:0000256" key="2">
    <source>
        <dbReference type="ARBA" id="ARBA00022723"/>
    </source>
</evidence>
<dbReference type="PANTHER" id="PTHR11113:SF14">
    <property type="entry name" value="N-ACETYLGLUCOSAMINE-6-PHOSPHATE DEACETYLASE"/>
    <property type="match status" value="1"/>
</dbReference>
<comment type="similarity">
    <text evidence="1 5">Belongs to the metallo-dependent hydrolases superfamily. NagA family.</text>
</comment>
<dbReference type="GO" id="GO:0046872">
    <property type="term" value="F:metal ion binding"/>
    <property type="evidence" value="ECO:0007669"/>
    <property type="project" value="UniProtKB-KW"/>
</dbReference>
<proteinExistence type="inferred from homology"/>
<dbReference type="EMBL" id="CP017839">
    <property type="protein sequence ID" value="APA98270.1"/>
    <property type="molecule type" value="Genomic_DNA"/>
</dbReference>
<dbReference type="Gene3D" id="3.20.20.140">
    <property type="entry name" value="Metal-dependent hydrolases"/>
    <property type="match status" value="1"/>
</dbReference>
<feature type="binding site" evidence="8">
    <location>
        <position position="193"/>
    </location>
    <ligand>
        <name>Zn(2+)</name>
        <dbReference type="ChEBI" id="CHEBI:29105"/>
    </ligand>
</feature>
<keyword evidence="12" id="KW-1185">Reference proteome</keyword>
<dbReference type="Gene3D" id="2.30.40.10">
    <property type="entry name" value="Urease, subunit C, domain 1"/>
    <property type="match status" value="1"/>
</dbReference>
<dbReference type="InterPro" id="IPR032466">
    <property type="entry name" value="Metal_Hydrolase"/>
</dbReference>
<dbReference type="SUPFAM" id="SSF51556">
    <property type="entry name" value="Metallo-dependent hydrolases"/>
    <property type="match status" value="1"/>
</dbReference>
<dbReference type="Proteomes" id="UP000180166">
    <property type="component" value="Chromosome"/>
</dbReference>
<accession>A0A0B8NBC7</accession>
<feature type="binding site" evidence="7">
    <location>
        <begin position="218"/>
        <end position="219"/>
    </location>
    <ligand>
        <name>substrate</name>
    </ligand>
</feature>
<dbReference type="RefSeq" id="WP_033086879.1">
    <property type="nucleotide sequence ID" value="NZ_AP017900.1"/>
</dbReference>
<feature type="binding site" evidence="7">
    <location>
        <position position="253"/>
    </location>
    <ligand>
        <name>substrate</name>
    </ligand>
</feature>
<evidence type="ECO:0000256" key="6">
    <source>
        <dbReference type="PIRSR" id="PIRSR038994-1"/>
    </source>
</evidence>
<dbReference type="SUPFAM" id="SSF51338">
    <property type="entry name" value="Composite domain of metallo-dependent hydrolases"/>
    <property type="match status" value="1"/>
</dbReference>
<reference evidence="10 13" key="3">
    <citation type="submission" date="2016-10" db="EMBL/GenBank/DDBJ databases">
        <title>Genome sequence of Nocardia seriolae strain EM150506, isolated from Anguila japonica.</title>
        <authorList>
            <person name="Han H.-J."/>
        </authorList>
    </citation>
    <scope>NUCLEOTIDE SEQUENCE [LARGE SCALE GENOMIC DNA]</scope>
    <source>
        <strain evidence="10 13">EM150506</strain>
    </source>
</reference>
<organism evidence="10 13">
    <name type="scientific">Nocardia seriolae</name>
    <dbReference type="NCBI Taxonomy" id="37332"/>
    <lineage>
        <taxon>Bacteria</taxon>
        <taxon>Bacillati</taxon>
        <taxon>Actinomycetota</taxon>
        <taxon>Actinomycetes</taxon>
        <taxon>Mycobacteriales</taxon>
        <taxon>Nocardiaceae</taxon>
        <taxon>Nocardia</taxon>
    </lineage>
</organism>
<evidence type="ECO:0000256" key="3">
    <source>
        <dbReference type="ARBA" id="ARBA00022801"/>
    </source>
</evidence>
<feature type="binding site" evidence="7">
    <location>
        <position position="138"/>
    </location>
    <ligand>
        <name>substrate</name>
    </ligand>
</feature>
<feature type="binding site" evidence="7">
    <location>
        <begin position="313"/>
        <end position="315"/>
    </location>
    <ligand>
        <name>substrate</name>
    </ligand>
</feature>
<keyword evidence="2 8" id="KW-0479">Metal-binding</keyword>
<reference evidence="11 12" key="2">
    <citation type="journal article" date="2016" name="Genome Announc.">
        <title>Draft Genome Sequence of Erythromycin- and Oxytetracycline-Sensitive Nocardia seriolae Strain U-1 (NBRC 110359).</title>
        <authorList>
            <person name="Imajoh M."/>
            <person name="Sukeda M."/>
            <person name="Shimizu M."/>
            <person name="Yamane J."/>
            <person name="Ohnishi K."/>
            <person name="Oshima S."/>
        </authorList>
    </citation>
    <scope>NUCLEOTIDE SEQUENCE [LARGE SCALE GENOMIC DNA]</scope>
    <source>
        <strain evidence="11 12">U-1</strain>
    </source>
</reference>
<feature type="domain" description="Amidohydrolase-related" evidence="9">
    <location>
        <begin position="52"/>
        <end position="371"/>
    </location>
</feature>
<evidence type="ECO:0000313" key="13">
    <source>
        <dbReference type="Proteomes" id="UP000180166"/>
    </source>
</evidence>
<dbReference type="InterPro" id="IPR011059">
    <property type="entry name" value="Metal-dep_hydrolase_composite"/>
</dbReference>
<gene>
    <name evidence="10" type="ORF">NS506_04222</name>
    <name evidence="11" type="ORF">NSK11_contig00025-0008</name>
</gene>
<dbReference type="EMBL" id="BBYQ01000025">
    <property type="protein sequence ID" value="GAP27926.1"/>
    <property type="molecule type" value="Genomic_DNA"/>
</dbReference>
<dbReference type="InterPro" id="IPR006680">
    <property type="entry name" value="Amidohydro-rel"/>
</dbReference>
<evidence type="ECO:0000256" key="8">
    <source>
        <dbReference type="PIRSR" id="PIRSR038994-3"/>
    </source>
</evidence>
<feature type="active site" description="Proton donor/acceptor" evidence="6">
    <location>
        <position position="276"/>
    </location>
</feature>
<keyword evidence="3 5" id="KW-0378">Hydrolase</keyword>
<reference evidence="12" key="1">
    <citation type="submission" date="2015-07" db="EMBL/GenBank/DDBJ databases">
        <title>Nocardia seriolae U-1 whole genome shotgun sequence.</title>
        <authorList>
            <person name="Imajoh M."/>
            <person name="Fukumoto Y."/>
            <person name="Sukeda M."/>
            <person name="Yamane J."/>
            <person name="Yamasaki K."/>
            <person name="Shimizu M."/>
            <person name="Ohnishi K."/>
            <person name="Oshima S."/>
        </authorList>
    </citation>
    <scope>NUCLEOTIDE SEQUENCE [LARGE SCALE GENOMIC DNA]</scope>
    <source>
        <strain evidence="12">U-1</strain>
    </source>
</reference>
<dbReference type="PIRSF" id="PIRSF038994">
    <property type="entry name" value="NagA"/>
    <property type="match status" value="1"/>
</dbReference>
<name>A0A0B8NBC7_9NOCA</name>
<dbReference type="OrthoDB" id="9776488at2"/>
<dbReference type="PANTHER" id="PTHR11113">
    <property type="entry name" value="N-ACETYLGLUCOSAMINE-6-PHOSPHATE DEACETYLASE"/>
    <property type="match status" value="1"/>
</dbReference>
<evidence type="ECO:0000256" key="5">
    <source>
        <dbReference type="PIRNR" id="PIRNR038994"/>
    </source>
</evidence>
<evidence type="ECO:0000256" key="4">
    <source>
        <dbReference type="ARBA" id="ARBA00023277"/>
    </source>
</evidence>
<dbReference type="GeneID" id="93375294"/>
<evidence type="ECO:0000313" key="10">
    <source>
        <dbReference type="EMBL" id="APA98270.1"/>
    </source>
</evidence>
<keyword evidence="4 5" id="KW-0119">Carbohydrate metabolism</keyword>
<evidence type="ECO:0000259" key="9">
    <source>
        <dbReference type="Pfam" id="PF01979"/>
    </source>
</evidence>
<comment type="cofactor">
    <cofactor evidence="8">
        <name>a divalent metal cation</name>
        <dbReference type="ChEBI" id="CHEBI:60240"/>
    </cofactor>
    <text evidence="8">Binds 1 divalent metal cation per subunit.</text>
</comment>
<dbReference type="EC" id="3.5.1.25" evidence="10"/>
<evidence type="ECO:0000256" key="7">
    <source>
        <dbReference type="PIRSR" id="PIRSR038994-2"/>
    </source>
</evidence>
<evidence type="ECO:0000313" key="11">
    <source>
        <dbReference type="EMBL" id="GAP27926.1"/>
    </source>
</evidence>
<sequence>MRTTLRGRVVTLTEAGELADGVVSFDGPRLDYVGPATGFGGDLPELSGRPPIILPGLIDVHCHGGGGYGFPETDPEGVGIAANFHRAHGTTTLIASLVSATEAELRDRIDVLGKAIDDGLLAGIHLEGPFISEHRRGAHDPERILPGDPALLERLIDYAGGRIVSVTVAPETANFDALADVLADANVILSLGHTVADYDRSVHAMRRGWRVSITHLFNAMPELAHRDANFLTAAMAAAGRGDVVAEVIADGVHLADGTVRMVFDTIGPDNLALITDAMAAAGQPDGRYQLGSLDVVVRDGVSRIYDPHGEGPIAGGTATATQVLRRTVFDAGVDLTAAATAACATPARLLGMADEIGALHTGMRADVLVTDRCLIPVDVYKDGSQWNS</sequence>
<dbReference type="AlphaFoldDB" id="A0A0B8NBC7"/>
<feature type="binding site" evidence="7">
    <location>
        <position position="226"/>
    </location>
    <ligand>
        <name>substrate</name>
    </ligand>
</feature>
<dbReference type="GO" id="GO:0008448">
    <property type="term" value="F:N-acetylglucosamine-6-phosphate deacetylase activity"/>
    <property type="evidence" value="ECO:0007669"/>
    <property type="project" value="UniProtKB-EC"/>
</dbReference>
<dbReference type="GO" id="GO:0006046">
    <property type="term" value="P:N-acetylglucosamine catabolic process"/>
    <property type="evidence" value="ECO:0007669"/>
    <property type="project" value="TreeGrafter"/>
</dbReference>